<reference evidence="6" key="1">
    <citation type="journal article" date="2019" name="Int. J. Syst. Evol. Microbiol.">
        <title>The Global Catalogue of Microorganisms (GCM) 10K type strain sequencing project: providing services to taxonomists for standard genome sequencing and annotation.</title>
        <authorList>
            <consortium name="The Broad Institute Genomics Platform"/>
            <consortium name="The Broad Institute Genome Sequencing Center for Infectious Disease"/>
            <person name="Wu L."/>
            <person name="Ma J."/>
        </authorList>
    </citation>
    <scope>NUCLEOTIDE SEQUENCE [LARGE SCALE GENOMIC DNA]</scope>
    <source>
        <strain evidence="6">CCUG 52537</strain>
    </source>
</reference>
<dbReference type="RefSeq" id="WP_381489427.1">
    <property type="nucleotide sequence ID" value="NZ_JBHTIK010000005.1"/>
</dbReference>
<evidence type="ECO:0000256" key="3">
    <source>
        <dbReference type="ARBA" id="ARBA00023163"/>
    </source>
</evidence>
<keyword evidence="3" id="KW-0804">Transcription</keyword>
<evidence type="ECO:0000313" key="5">
    <source>
        <dbReference type="EMBL" id="MFD0848532.1"/>
    </source>
</evidence>
<dbReference type="InterPro" id="IPR035418">
    <property type="entry name" value="AraC-bd_2"/>
</dbReference>
<dbReference type="Pfam" id="PF12833">
    <property type="entry name" value="HTH_18"/>
    <property type="match status" value="1"/>
</dbReference>
<dbReference type="InterPro" id="IPR018062">
    <property type="entry name" value="HTH_AraC-typ_CS"/>
</dbReference>
<dbReference type="PANTHER" id="PTHR46796">
    <property type="entry name" value="HTH-TYPE TRANSCRIPTIONAL ACTIVATOR RHAS-RELATED"/>
    <property type="match status" value="1"/>
</dbReference>
<dbReference type="Gene3D" id="1.10.10.60">
    <property type="entry name" value="Homeodomain-like"/>
    <property type="match status" value="1"/>
</dbReference>
<comment type="caution">
    <text evidence="5">The sequence shown here is derived from an EMBL/GenBank/DDBJ whole genome shotgun (WGS) entry which is preliminary data.</text>
</comment>
<organism evidence="5 6">
    <name type="scientific">Sphingosinicella xenopeptidilytica</name>
    <dbReference type="NCBI Taxonomy" id="364098"/>
    <lineage>
        <taxon>Bacteria</taxon>
        <taxon>Pseudomonadati</taxon>
        <taxon>Pseudomonadota</taxon>
        <taxon>Alphaproteobacteria</taxon>
        <taxon>Sphingomonadales</taxon>
        <taxon>Sphingosinicellaceae</taxon>
        <taxon>Sphingosinicella</taxon>
    </lineage>
</organism>
<dbReference type="PROSITE" id="PS00041">
    <property type="entry name" value="HTH_ARAC_FAMILY_1"/>
    <property type="match status" value="1"/>
</dbReference>
<feature type="domain" description="HTH araC/xylS-type" evidence="4">
    <location>
        <begin position="235"/>
        <end position="335"/>
    </location>
</feature>
<dbReference type="PROSITE" id="PS01124">
    <property type="entry name" value="HTH_ARAC_FAMILY_2"/>
    <property type="match status" value="1"/>
</dbReference>
<evidence type="ECO:0000313" key="6">
    <source>
        <dbReference type="Proteomes" id="UP001597124"/>
    </source>
</evidence>
<dbReference type="SUPFAM" id="SSF46689">
    <property type="entry name" value="Homeodomain-like"/>
    <property type="match status" value="2"/>
</dbReference>
<dbReference type="Pfam" id="PF14525">
    <property type="entry name" value="AraC_binding_2"/>
    <property type="match status" value="1"/>
</dbReference>
<dbReference type="EMBL" id="JBHTIK010000005">
    <property type="protein sequence ID" value="MFD0848532.1"/>
    <property type="molecule type" value="Genomic_DNA"/>
</dbReference>
<keyword evidence="2" id="KW-0238">DNA-binding</keyword>
<evidence type="ECO:0000259" key="4">
    <source>
        <dbReference type="PROSITE" id="PS01124"/>
    </source>
</evidence>
<evidence type="ECO:0000256" key="2">
    <source>
        <dbReference type="ARBA" id="ARBA00023125"/>
    </source>
</evidence>
<protein>
    <submittedName>
        <fullName evidence="5">AraC family transcriptional regulator</fullName>
    </submittedName>
</protein>
<dbReference type="InterPro" id="IPR018060">
    <property type="entry name" value="HTH_AraC"/>
</dbReference>
<evidence type="ECO:0000256" key="1">
    <source>
        <dbReference type="ARBA" id="ARBA00023015"/>
    </source>
</evidence>
<keyword evidence="6" id="KW-1185">Reference proteome</keyword>
<gene>
    <name evidence="5" type="ORF">ACFQ00_09380</name>
</gene>
<dbReference type="InterPro" id="IPR009057">
    <property type="entry name" value="Homeodomain-like_sf"/>
</dbReference>
<dbReference type="SMART" id="SM00342">
    <property type="entry name" value="HTH_ARAC"/>
    <property type="match status" value="1"/>
</dbReference>
<name>A0ABW3C338_SPHXN</name>
<sequence>MTASPDPGLLALCEMSPLAAHSRFASTDRDEVQSHVADVFCGHSLSVLNRAQPLDAELDHIRLGGVALAIMRYGADVIVEPGVLQDFYLVQIPMRGKARISFGRDDAVIVPGRASVQHPAAPLRMHWDAACTKVVLRYDRVRFERFVEGCIGRPQREPLYLRPEMDLSGIAGQMLLDQIKSGLRCASQLGGAALPPLLAAHLENSLMSTLLFTQPHDRSEEFAGAIDGTEPRLVTRVRDYLAAHADEPIDMAMLAEVAGAPVRTIYHQFKRTLGIAPLQLLRDIRMDRVRRDLMEGGADANVTRIALGWGFEHLGRFAAQYRERFGETPRDTLRRHRTGRMN</sequence>
<dbReference type="InterPro" id="IPR050204">
    <property type="entry name" value="AraC_XylS_family_regulators"/>
</dbReference>
<dbReference type="Proteomes" id="UP001597124">
    <property type="component" value="Unassembled WGS sequence"/>
</dbReference>
<accession>A0ABW3C338</accession>
<keyword evidence="1" id="KW-0805">Transcription regulation</keyword>
<proteinExistence type="predicted"/>